<proteinExistence type="predicted"/>
<feature type="compositionally biased region" description="Basic and acidic residues" evidence="1">
    <location>
        <begin position="40"/>
        <end position="56"/>
    </location>
</feature>
<reference evidence="2" key="1">
    <citation type="journal article" date="2021" name="Nat. Commun.">
        <title>Genetic determinants of endophytism in the Arabidopsis root mycobiome.</title>
        <authorList>
            <person name="Mesny F."/>
            <person name="Miyauchi S."/>
            <person name="Thiergart T."/>
            <person name="Pickel B."/>
            <person name="Atanasova L."/>
            <person name="Karlsson M."/>
            <person name="Huettel B."/>
            <person name="Barry K.W."/>
            <person name="Haridas S."/>
            <person name="Chen C."/>
            <person name="Bauer D."/>
            <person name="Andreopoulos W."/>
            <person name="Pangilinan J."/>
            <person name="LaButti K."/>
            <person name="Riley R."/>
            <person name="Lipzen A."/>
            <person name="Clum A."/>
            <person name="Drula E."/>
            <person name="Henrissat B."/>
            <person name="Kohler A."/>
            <person name="Grigoriev I.V."/>
            <person name="Martin F.M."/>
            <person name="Hacquard S."/>
        </authorList>
    </citation>
    <scope>NUCLEOTIDE SEQUENCE</scope>
    <source>
        <strain evidence="2">MPI-SDFR-AT-0073</strain>
    </source>
</reference>
<dbReference type="Proteomes" id="UP000758603">
    <property type="component" value="Unassembled WGS sequence"/>
</dbReference>
<dbReference type="RefSeq" id="XP_045964843.1">
    <property type="nucleotide sequence ID" value="XM_046101538.1"/>
</dbReference>
<evidence type="ECO:0000313" key="3">
    <source>
        <dbReference type="Proteomes" id="UP000758603"/>
    </source>
</evidence>
<evidence type="ECO:0000313" key="2">
    <source>
        <dbReference type="EMBL" id="KAH6660712.1"/>
    </source>
</evidence>
<dbReference type="GeneID" id="70130430"/>
<gene>
    <name evidence="2" type="ORF">BKA67DRAFT_548945</name>
</gene>
<evidence type="ECO:0000256" key="1">
    <source>
        <dbReference type="SAM" id="MobiDB-lite"/>
    </source>
</evidence>
<dbReference type="AlphaFoldDB" id="A0A9P8UYV0"/>
<name>A0A9P8UYV0_9PEZI</name>
<dbReference type="EMBL" id="JAGPXC010000001">
    <property type="protein sequence ID" value="KAH6660712.1"/>
    <property type="molecule type" value="Genomic_DNA"/>
</dbReference>
<organism evidence="2 3">
    <name type="scientific">Truncatella angustata</name>
    <dbReference type="NCBI Taxonomy" id="152316"/>
    <lineage>
        <taxon>Eukaryota</taxon>
        <taxon>Fungi</taxon>
        <taxon>Dikarya</taxon>
        <taxon>Ascomycota</taxon>
        <taxon>Pezizomycotina</taxon>
        <taxon>Sordariomycetes</taxon>
        <taxon>Xylariomycetidae</taxon>
        <taxon>Amphisphaeriales</taxon>
        <taxon>Sporocadaceae</taxon>
        <taxon>Truncatella</taxon>
    </lineage>
</organism>
<comment type="caution">
    <text evidence="2">The sequence shown here is derived from an EMBL/GenBank/DDBJ whole genome shotgun (WGS) entry which is preliminary data.</text>
</comment>
<protein>
    <submittedName>
        <fullName evidence="2">Uncharacterized protein</fullName>
    </submittedName>
</protein>
<sequence length="444" mass="49485">MRQLQRPLTQPIAAAWRSNFLSLPVRGSICCPFSSTPRHLASEDAARPSPEPEPHPESQQQRPSLFAELFPDEAKQRARLQSRPPASDLPTNATENQPPRTLSPLPHSAHPLISYYEDSSHHPAAASAQRCTVVLSATSKHLVESDFYRVGSGRAAHVEGWVGGITKVTQARDLHTLEPLGRYYVGFETAAAAAAWREEVKRLHELSKLYTPGVVRRREPKGTADFQVGRPLNVKGAETTADTAKDWDGGGVEELEAVRREVEGFTLVPPGVRWDLEVAKYTAEERAMEHAGSLVDKLCRKAGTKYLVMIVVGGGRLSHGALRKAIRSDGAERGLPWRVKNLEAKPGDGRWGIMPFGKSVLKAQERAHDTAAGNETDTHAGEAWSEARRYARFLVPFLDEPEARRFVRNWHRRQLTLKMGHRDADVQGVKEWEETRLLNVTLLW</sequence>
<feature type="compositionally biased region" description="Polar residues" evidence="1">
    <location>
        <begin position="89"/>
        <end position="100"/>
    </location>
</feature>
<accession>A0A9P8UYV0</accession>
<keyword evidence="3" id="KW-1185">Reference proteome</keyword>
<dbReference type="OrthoDB" id="5332316at2759"/>
<feature type="region of interest" description="Disordered" evidence="1">
    <location>
        <begin position="39"/>
        <end position="108"/>
    </location>
</feature>